<evidence type="ECO:0000256" key="10">
    <source>
        <dbReference type="ARBA" id="ARBA00023125"/>
    </source>
</evidence>
<dbReference type="FunFam" id="3.90.580.10:FF:000001">
    <property type="entry name" value="DNA primase"/>
    <property type="match status" value="1"/>
</dbReference>
<dbReference type="Pfam" id="PF01807">
    <property type="entry name" value="Zn_ribbon_DnaG"/>
    <property type="match status" value="1"/>
</dbReference>
<comment type="similarity">
    <text evidence="12">Belongs to the DnaG primase family.</text>
</comment>
<dbReference type="GO" id="GO:0003899">
    <property type="term" value="F:DNA-directed RNA polymerase activity"/>
    <property type="evidence" value="ECO:0007669"/>
    <property type="project" value="UniProtKB-UniRule"/>
</dbReference>
<comment type="domain">
    <text evidence="12">Contains an N-terminal zinc-binding domain, a central core domain that contains the primase activity, and a C-terminal DnaB-binding domain.</text>
</comment>
<comment type="cofactor">
    <cofactor evidence="12">
        <name>Zn(2+)</name>
        <dbReference type="ChEBI" id="CHEBI:29105"/>
    </cofactor>
    <text evidence="12">Binds 1 zinc ion per monomer.</text>
</comment>
<evidence type="ECO:0000256" key="6">
    <source>
        <dbReference type="ARBA" id="ARBA00022723"/>
    </source>
</evidence>
<dbReference type="AlphaFoldDB" id="A0A0P8BYR5"/>
<dbReference type="Gene3D" id="3.90.580.10">
    <property type="entry name" value="Zinc finger, CHC2-type domain"/>
    <property type="match status" value="1"/>
</dbReference>
<dbReference type="InterPro" id="IPR050219">
    <property type="entry name" value="DnaG_primase"/>
</dbReference>
<dbReference type="PANTHER" id="PTHR30313:SF2">
    <property type="entry name" value="DNA PRIMASE"/>
    <property type="match status" value="1"/>
</dbReference>
<dbReference type="InterPro" id="IPR019475">
    <property type="entry name" value="DNA_primase_DnaB-bd"/>
</dbReference>
<comment type="subunit">
    <text evidence="12">Monomer. Interacts with DnaB.</text>
</comment>
<feature type="domain" description="Toprim" evidence="13">
    <location>
        <begin position="266"/>
        <end position="349"/>
    </location>
</feature>
<dbReference type="SUPFAM" id="SSF57783">
    <property type="entry name" value="Zinc beta-ribbon"/>
    <property type="match status" value="1"/>
</dbReference>
<dbReference type="STRING" id="1666911.HLUCCA11_16015"/>
<dbReference type="EC" id="2.7.7.101" evidence="12"/>
<dbReference type="SUPFAM" id="SSF56731">
    <property type="entry name" value="DNA primase core"/>
    <property type="match status" value="1"/>
</dbReference>
<dbReference type="Gene3D" id="3.40.1360.10">
    <property type="match status" value="1"/>
</dbReference>
<dbReference type="InterPro" id="IPR006295">
    <property type="entry name" value="DNA_primase_DnaG"/>
</dbReference>
<dbReference type="Pfam" id="PF08275">
    <property type="entry name" value="DNAG_N"/>
    <property type="match status" value="1"/>
</dbReference>
<keyword evidence="4 12" id="KW-0548">Nucleotidyltransferase</keyword>
<evidence type="ECO:0000256" key="9">
    <source>
        <dbReference type="ARBA" id="ARBA00022842"/>
    </source>
</evidence>
<evidence type="ECO:0000256" key="3">
    <source>
        <dbReference type="ARBA" id="ARBA00022679"/>
    </source>
</evidence>
<dbReference type="FunFam" id="3.40.1360.10:FF:000002">
    <property type="entry name" value="DNA primase"/>
    <property type="match status" value="1"/>
</dbReference>
<evidence type="ECO:0000313" key="14">
    <source>
        <dbReference type="EMBL" id="KPQ34094.1"/>
    </source>
</evidence>
<dbReference type="GO" id="GO:0008270">
    <property type="term" value="F:zinc ion binding"/>
    <property type="evidence" value="ECO:0007669"/>
    <property type="project" value="UniProtKB-UniRule"/>
</dbReference>
<keyword evidence="10 12" id="KW-0238">DNA-binding</keyword>
<dbReference type="Pfam" id="PF13155">
    <property type="entry name" value="Toprim_2"/>
    <property type="match status" value="1"/>
</dbReference>
<comment type="function">
    <text evidence="12">RNA polymerase that catalyzes the synthesis of short RNA molecules used as primers for DNA polymerase during DNA replication.</text>
</comment>
<dbReference type="PROSITE" id="PS50880">
    <property type="entry name" value="TOPRIM"/>
    <property type="match status" value="1"/>
</dbReference>
<dbReference type="Gene3D" id="3.90.980.10">
    <property type="entry name" value="DNA primase, catalytic core, N-terminal domain"/>
    <property type="match status" value="1"/>
</dbReference>
<sequence>MSSPRIHPHTIEEVRERADLVDIVSEQVVLKKQGKDFVGLCPFHDDKSPSFSVSPSKQFYYCFSCGAGGNVFKFMMELGQRSFSEVVLDLAKRYQVPVTTMEPAQQQALQHKLTLREQLYEIVAVAAKFYEHALFQPDGQKALAYLRDARKLSDATIKHFLLGYAPEGWQTLYGYLVDQKRYPVSLVEQAGLIVPRKEGSGYYDRFRDRLMVPIHDAQNRLIGFGGRALTDADKPKYLNSPETELFDKGKTLYGLDKAKAAIAQQDRAIVVEGYFDVIALHAAGITCAVASLGTALNAGQVKQLLRYTESKQIIFNFDADTAGVKAAERGIGEVADMAYRGDVQLRILNIPDGKDPDDYLRVHTAEEYIALADQAPLWLDWQINKLVSDRDLKQADQFQQASQAVVGLLSDIANADTRTYYIRHCAELFSQGDGRIVPLLAENLLAQVRRKRRTPGDQKTQPTNDVQVLNRSFLEEAEAALLRIYIHSPEHRQAIVEGLEIRDLGFNFSHHRSLWRMLLALADAEPHDLHDSHDSLGDSSSASFLNKSLDNFSGQPSGQPSGQSANLLETLRNFAAESTGPLSMVNHLLYLEEKTKLDVLREPLVIRAAIACLEKNMCEKRYRLLLNLWSSSDFTDSPDKHAQYQKQIVAEKNRIAQLEKERSVDFADLASVPWVQ</sequence>
<evidence type="ECO:0000259" key="13">
    <source>
        <dbReference type="PROSITE" id="PS50880"/>
    </source>
</evidence>
<keyword evidence="3 12" id="KW-0808">Transferase</keyword>
<dbReference type="GO" id="GO:0006269">
    <property type="term" value="P:DNA replication, synthesis of primer"/>
    <property type="evidence" value="ECO:0007669"/>
    <property type="project" value="UniProtKB-UniRule"/>
</dbReference>
<comment type="catalytic activity">
    <reaction evidence="12">
        <text>ssDNA + n NTP = ssDNA/pppN(pN)n-1 hybrid + (n-1) diphosphate.</text>
        <dbReference type="EC" id="2.7.7.101"/>
    </reaction>
</comment>
<dbReference type="InterPro" id="IPR036977">
    <property type="entry name" value="DNA_primase_Znf_CHC2"/>
</dbReference>
<accession>A0A0P8BYR5</accession>
<evidence type="ECO:0000256" key="8">
    <source>
        <dbReference type="ARBA" id="ARBA00022833"/>
    </source>
</evidence>
<organism evidence="14 15">
    <name type="scientific">Phormidesmis priestleyi Ana</name>
    <dbReference type="NCBI Taxonomy" id="1666911"/>
    <lineage>
        <taxon>Bacteria</taxon>
        <taxon>Bacillati</taxon>
        <taxon>Cyanobacteriota</taxon>
        <taxon>Cyanophyceae</taxon>
        <taxon>Leptolyngbyales</taxon>
        <taxon>Leptolyngbyaceae</taxon>
        <taxon>Phormidesmis</taxon>
    </lineage>
</organism>
<keyword evidence="11 12" id="KW-0804">Transcription</keyword>
<dbReference type="InterPro" id="IPR037068">
    <property type="entry name" value="DNA_primase_core_N_sf"/>
</dbReference>
<evidence type="ECO:0000256" key="4">
    <source>
        <dbReference type="ARBA" id="ARBA00022695"/>
    </source>
</evidence>
<name>A0A0P8BYR5_9CYAN</name>
<evidence type="ECO:0000256" key="7">
    <source>
        <dbReference type="ARBA" id="ARBA00022771"/>
    </source>
</evidence>
<dbReference type="InterPro" id="IPR006171">
    <property type="entry name" value="TOPRIM_dom"/>
</dbReference>
<dbReference type="PATRIC" id="fig|1666911.3.peg.874"/>
<dbReference type="InterPro" id="IPR013264">
    <property type="entry name" value="DNAG_N"/>
</dbReference>
<dbReference type="SMART" id="SM00400">
    <property type="entry name" value="ZnF_CHCC"/>
    <property type="match status" value="1"/>
</dbReference>
<proteinExistence type="inferred from homology"/>
<protein>
    <recommendedName>
        <fullName evidence="12">DNA primase</fullName>
        <ecNumber evidence="12">2.7.7.101</ecNumber>
    </recommendedName>
</protein>
<dbReference type="Pfam" id="PF10410">
    <property type="entry name" value="DnaB_bind"/>
    <property type="match status" value="1"/>
</dbReference>
<dbReference type="SMART" id="SM00493">
    <property type="entry name" value="TOPRIM"/>
    <property type="match status" value="1"/>
</dbReference>
<evidence type="ECO:0000256" key="1">
    <source>
        <dbReference type="ARBA" id="ARBA00022478"/>
    </source>
</evidence>
<dbReference type="InterPro" id="IPR002694">
    <property type="entry name" value="Znf_CHC2"/>
</dbReference>
<dbReference type="GO" id="GO:0003677">
    <property type="term" value="F:DNA binding"/>
    <property type="evidence" value="ECO:0007669"/>
    <property type="project" value="UniProtKB-KW"/>
</dbReference>
<dbReference type="InterPro" id="IPR034151">
    <property type="entry name" value="TOPRIM_DnaG_bac"/>
</dbReference>
<keyword evidence="1 12" id="KW-0240">DNA-directed RNA polymerase</keyword>
<dbReference type="Proteomes" id="UP000050465">
    <property type="component" value="Unassembled WGS sequence"/>
</dbReference>
<dbReference type="NCBIfam" id="TIGR01391">
    <property type="entry name" value="dnaG"/>
    <property type="match status" value="1"/>
</dbReference>
<reference evidence="14 15" key="1">
    <citation type="submission" date="2015-09" db="EMBL/GenBank/DDBJ databases">
        <title>Identification and resolution of microdiversity through metagenomic sequencing of parallel consortia.</title>
        <authorList>
            <person name="Nelson W.C."/>
            <person name="Romine M.F."/>
            <person name="Lindemann S.R."/>
        </authorList>
    </citation>
    <scope>NUCLEOTIDE SEQUENCE [LARGE SCALE GENOMIC DNA]</scope>
    <source>
        <strain evidence="14">Ana</strain>
    </source>
</reference>
<evidence type="ECO:0000256" key="12">
    <source>
        <dbReference type="HAMAP-Rule" id="MF_00974"/>
    </source>
</evidence>
<evidence type="ECO:0000313" key="15">
    <source>
        <dbReference type="Proteomes" id="UP000050465"/>
    </source>
</evidence>
<comment type="caution">
    <text evidence="14">The sequence shown here is derived from an EMBL/GenBank/DDBJ whole genome shotgun (WGS) entry which is preliminary data.</text>
</comment>
<keyword evidence="7 12" id="KW-0863">Zinc-finger</keyword>
<keyword evidence="5 12" id="KW-0235">DNA replication</keyword>
<keyword evidence="6 12" id="KW-0479">Metal-binding</keyword>
<keyword evidence="8 12" id="KW-0862">Zinc</keyword>
<evidence type="ECO:0000256" key="11">
    <source>
        <dbReference type="ARBA" id="ARBA00023163"/>
    </source>
</evidence>
<gene>
    <name evidence="12 14" type="primary">dnaG</name>
    <name evidence="14" type="ORF">HLUCCA11_16015</name>
</gene>
<dbReference type="GO" id="GO:1990077">
    <property type="term" value="C:primosome complex"/>
    <property type="evidence" value="ECO:0007669"/>
    <property type="project" value="UniProtKB-KW"/>
</dbReference>
<keyword evidence="9" id="KW-0460">Magnesium</keyword>
<dbReference type="GO" id="GO:0005737">
    <property type="term" value="C:cytoplasm"/>
    <property type="evidence" value="ECO:0007669"/>
    <property type="project" value="TreeGrafter"/>
</dbReference>
<dbReference type="GO" id="GO:0000428">
    <property type="term" value="C:DNA-directed RNA polymerase complex"/>
    <property type="evidence" value="ECO:0007669"/>
    <property type="project" value="UniProtKB-KW"/>
</dbReference>
<dbReference type="PANTHER" id="PTHR30313">
    <property type="entry name" value="DNA PRIMASE"/>
    <property type="match status" value="1"/>
</dbReference>
<feature type="zinc finger region" description="CHC2-type" evidence="12">
    <location>
        <begin position="41"/>
        <end position="65"/>
    </location>
</feature>
<keyword evidence="2 12" id="KW-0639">Primosome</keyword>
<dbReference type="InterPro" id="IPR030846">
    <property type="entry name" value="DnaG_bac"/>
</dbReference>
<evidence type="ECO:0000256" key="2">
    <source>
        <dbReference type="ARBA" id="ARBA00022515"/>
    </source>
</evidence>
<dbReference type="CDD" id="cd03364">
    <property type="entry name" value="TOPRIM_DnaG_primases"/>
    <property type="match status" value="1"/>
</dbReference>
<dbReference type="HAMAP" id="MF_00974">
    <property type="entry name" value="DNA_primase_DnaG"/>
    <property type="match status" value="1"/>
</dbReference>
<dbReference type="EMBL" id="LJZR01000023">
    <property type="protein sequence ID" value="KPQ34094.1"/>
    <property type="molecule type" value="Genomic_DNA"/>
</dbReference>
<dbReference type="FunFam" id="3.90.980.10:FF:000001">
    <property type="entry name" value="DNA primase"/>
    <property type="match status" value="1"/>
</dbReference>
<evidence type="ECO:0000256" key="5">
    <source>
        <dbReference type="ARBA" id="ARBA00022705"/>
    </source>
</evidence>